<dbReference type="Proteomes" id="UP000887159">
    <property type="component" value="Unassembled WGS sequence"/>
</dbReference>
<comment type="caution">
    <text evidence="1">The sequence shown here is derived from an EMBL/GenBank/DDBJ whole genome shotgun (WGS) entry which is preliminary data.</text>
</comment>
<evidence type="ECO:0000313" key="2">
    <source>
        <dbReference type="Proteomes" id="UP000887159"/>
    </source>
</evidence>
<proteinExistence type="predicted"/>
<gene>
    <name evidence="1" type="primary">AVEN_246325_1</name>
    <name evidence="1" type="ORF">TNCV_1373621</name>
</gene>
<keyword evidence="2" id="KW-1185">Reference proteome</keyword>
<name>A0A8X6WID0_TRICX</name>
<dbReference type="EMBL" id="BMAU01021426">
    <property type="protein sequence ID" value="GFY34671.1"/>
    <property type="molecule type" value="Genomic_DNA"/>
</dbReference>
<evidence type="ECO:0000313" key="1">
    <source>
        <dbReference type="EMBL" id="GFY34671.1"/>
    </source>
</evidence>
<dbReference type="Pfam" id="PF05380">
    <property type="entry name" value="Peptidase_A17"/>
    <property type="match status" value="1"/>
</dbReference>
<protein>
    <submittedName>
        <fullName evidence="1">Uncharacterized protein</fullName>
    </submittedName>
</protein>
<sequence length="115" mass="13703">MRKGGFHFRKWQSNSETVIKEVPENKDLKEVQNDEEIKILGIQWNPKSDFFSFSVSSQDERCIYSKRDVLSEITRVFDPLELLSPCIVFMKILLQELWKLNLEWDEPIPEDLNKQ</sequence>
<accession>A0A8X6WID0</accession>
<dbReference type="InterPro" id="IPR008042">
    <property type="entry name" value="Retrotrans_Pao"/>
</dbReference>
<dbReference type="AlphaFoldDB" id="A0A8X6WID0"/>
<organism evidence="1 2">
    <name type="scientific">Trichonephila clavipes</name>
    <name type="common">Golden silk orbweaver</name>
    <name type="synonym">Nephila clavipes</name>
    <dbReference type="NCBI Taxonomy" id="2585209"/>
    <lineage>
        <taxon>Eukaryota</taxon>
        <taxon>Metazoa</taxon>
        <taxon>Ecdysozoa</taxon>
        <taxon>Arthropoda</taxon>
        <taxon>Chelicerata</taxon>
        <taxon>Arachnida</taxon>
        <taxon>Araneae</taxon>
        <taxon>Araneomorphae</taxon>
        <taxon>Entelegynae</taxon>
        <taxon>Araneoidea</taxon>
        <taxon>Nephilidae</taxon>
        <taxon>Trichonephila</taxon>
    </lineage>
</organism>
<reference evidence="1" key="1">
    <citation type="submission" date="2020-08" db="EMBL/GenBank/DDBJ databases">
        <title>Multicomponent nature underlies the extraordinary mechanical properties of spider dragline silk.</title>
        <authorList>
            <person name="Kono N."/>
            <person name="Nakamura H."/>
            <person name="Mori M."/>
            <person name="Yoshida Y."/>
            <person name="Ohtoshi R."/>
            <person name="Malay A.D."/>
            <person name="Moran D.A.P."/>
            <person name="Tomita M."/>
            <person name="Numata K."/>
            <person name="Arakawa K."/>
        </authorList>
    </citation>
    <scope>NUCLEOTIDE SEQUENCE</scope>
</reference>
<dbReference type="PANTHER" id="PTHR47331">
    <property type="entry name" value="PHD-TYPE DOMAIN-CONTAINING PROTEIN"/>
    <property type="match status" value="1"/>
</dbReference>